<evidence type="ECO:0000256" key="9">
    <source>
        <dbReference type="ARBA" id="ARBA00023136"/>
    </source>
</evidence>
<evidence type="ECO:0000256" key="8">
    <source>
        <dbReference type="ARBA" id="ARBA00023133"/>
    </source>
</evidence>
<comment type="similarity">
    <text evidence="12">Belongs to the COX15/CtaA family. Type 2 subfamily.</text>
</comment>
<dbReference type="UniPathway" id="UPA00269">
    <property type="reaction ID" value="UER00713"/>
</dbReference>
<dbReference type="GO" id="GO:0120547">
    <property type="term" value="F:heme A synthase activity"/>
    <property type="evidence" value="ECO:0007669"/>
    <property type="project" value="UniProtKB-EC"/>
</dbReference>
<keyword evidence="4 12" id="KW-0479">Metal-binding</keyword>
<evidence type="ECO:0000256" key="4">
    <source>
        <dbReference type="ARBA" id="ARBA00022723"/>
    </source>
</evidence>
<evidence type="ECO:0000256" key="6">
    <source>
        <dbReference type="ARBA" id="ARBA00023002"/>
    </source>
</evidence>
<dbReference type="Proteomes" id="UP000554342">
    <property type="component" value="Unassembled WGS sequence"/>
</dbReference>
<keyword evidence="8 12" id="KW-0350">Heme biosynthesis</keyword>
<comment type="cofactor">
    <cofactor evidence="1 12">
        <name>heme b</name>
        <dbReference type="ChEBI" id="CHEBI:60344"/>
    </cofactor>
</comment>
<dbReference type="GO" id="GO:0016653">
    <property type="term" value="F:oxidoreductase activity, acting on NAD(P)H, heme protein as acceptor"/>
    <property type="evidence" value="ECO:0007669"/>
    <property type="project" value="TreeGrafter"/>
</dbReference>
<dbReference type="HAMAP" id="MF_01665">
    <property type="entry name" value="HemeA_synth_type2"/>
    <property type="match status" value="1"/>
</dbReference>
<feature type="transmembrane region" description="Helical" evidence="12">
    <location>
        <begin position="115"/>
        <end position="133"/>
    </location>
</feature>
<evidence type="ECO:0000256" key="5">
    <source>
        <dbReference type="ARBA" id="ARBA00022989"/>
    </source>
</evidence>
<keyword evidence="5 12" id="KW-1133">Transmembrane helix</keyword>
<name>A0A840Z1C7_9SPHN</name>
<comment type="pathway">
    <text evidence="10 12">Porphyrin-containing compound metabolism; heme A biosynthesis; heme A from heme O: step 1/1.</text>
</comment>
<dbReference type="EC" id="1.17.99.9" evidence="12"/>
<feature type="transmembrane region" description="Helical" evidence="12">
    <location>
        <begin position="278"/>
        <end position="295"/>
    </location>
</feature>
<sequence length="362" mass="40310">MHWHLRTGLRKADSVLQSTHIPVTARPKAIANWLFFVAALIVAMVVVGGVTRLTESGLSITQWDPISGIIPPLSHAQWQAEFAHYREIDQYAAIHAGMTLTQFKGIFFWEYSHRLLGRFIGMAFFIPLVWFAIRRQIPRGYGWRLVALLALGGLQGAFGWLMVRSGLQPGMIEVSHYWLAIHLITALFTMAGILWTAFDLRQLSTNPLARPAVLRPVAITVGLILLIQLIYGAFMAGLRAGLVTDQWPLMNGHFFPYAEFSSHPLADALFNDPYTVHFIHRWWAWVTLGALVVLARKVRGIRRSASVAVHSLIGIQILLGIAVVMAGVPIWLAASHQLVGALLVVATTWCAHLLGERGRRTV</sequence>
<keyword evidence="12" id="KW-1003">Cell membrane</keyword>
<feature type="transmembrane region" description="Helical" evidence="12">
    <location>
        <begin position="30"/>
        <end position="50"/>
    </location>
</feature>
<dbReference type="GO" id="GO:0046872">
    <property type="term" value="F:metal ion binding"/>
    <property type="evidence" value="ECO:0007669"/>
    <property type="project" value="UniProtKB-KW"/>
</dbReference>
<feature type="binding site" description="axial binding residue" evidence="12">
    <location>
        <position position="336"/>
    </location>
    <ligand>
        <name>heme</name>
        <dbReference type="ChEBI" id="CHEBI:30413"/>
    </ligand>
    <ligandPart>
        <name>Fe</name>
        <dbReference type="ChEBI" id="CHEBI:18248"/>
    </ligandPart>
</feature>
<dbReference type="GO" id="GO:0005886">
    <property type="term" value="C:plasma membrane"/>
    <property type="evidence" value="ECO:0007669"/>
    <property type="project" value="UniProtKB-SubCell"/>
</dbReference>
<gene>
    <name evidence="12" type="primary">ctaA</name>
    <name evidence="13" type="ORF">FHR23_002485</name>
</gene>
<evidence type="ECO:0000256" key="1">
    <source>
        <dbReference type="ARBA" id="ARBA00001970"/>
    </source>
</evidence>
<keyword evidence="14" id="KW-1185">Reference proteome</keyword>
<keyword evidence="9 12" id="KW-0472">Membrane</keyword>
<dbReference type="PANTHER" id="PTHR23289">
    <property type="entry name" value="CYTOCHROME C OXIDASE ASSEMBLY PROTEIN COX15"/>
    <property type="match status" value="1"/>
</dbReference>
<evidence type="ECO:0000313" key="13">
    <source>
        <dbReference type="EMBL" id="MBB5719544.1"/>
    </source>
</evidence>
<comment type="subcellular location">
    <subcellularLocation>
        <location evidence="12">Cell membrane</location>
        <topology evidence="12">Multi-pass membrane protein</topology>
    </subcellularLocation>
    <subcellularLocation>
        <location evidence="2">Membrane</location>
        <topology evidence="2">Multi-pass membrane protein</topology>
    </subcellularLocation>
</comment>
<comment type="catalytic activity">
    <reaction evidence="11">
        <text>Fe(II)-heme o + 2 A + H2O = Fe(II)-heme a + 2 AH2</text>
        <dbReference type="Rhea" id="RHEA:63388"/>
        <dbReference type="ChEBI" id="CHEBI:13193"/>
        <dbReference type="ChEBI" id="CHEBI:15377"/>
        <dbReference type="ChEBI" id="CHEBI:17499"/>
        <dbReference type="ChEBI" id="CHEBI:60530"/>
        <dbReference type="ChEBI" id="CHEBI:61715"/>
        <dbReference type="EC" id="1.17.99.9"/>
    </reaction>
    <physiologicalReaction direction="left-to-right" evidence="11">
        <dbReference type="Rhea" id="RHEA:63389"/>
    </physiologicalReaction>
</comment>
<dbReference type="InterPro" id="IPR023754">
    <property type="entry name" value="HemeA_Synthase_type2"/>
</dbReference>
<keyword evidence="3 12" id="KW-0812">Transmembrane</keyword>
<evidence type="ECO:0000256" key="11">
    <source>
        <dbReference type="ARBA" id="ARBA00048044"/>
    </source>
</evidence>
<feature type="binding site" description="axial binding residue" evidence="12">
    <location>
        <position position="280"/>
    </location>
    <ligand>
        <name>heme</name>
        <dbReference type="ChEBI" id="CHEBI:30413"/>
    </ligand>
    <ligandPart>
        <name>Fe</name>
        <dbReference type="ChEBI" id="CHEBI:18248"/>
    </ligandPart>
</feature>
<accession>A0A840Z1C7</accession>
<evidence type="ECO:0000256" key="12">
    <source>
        <dbReference type="HAMAP-Rule" id="MF_01665"/>
    </source>
</evidence>
<evidence type="ECO:0000256" key="7">
    <source>
        <dbReference type="ARBA" id="ARBA00023004"/>
    </source>
</evidence>
<dbReference type="PANTHER" id="PTHR23289:SF2">
    <property type="entry name" value="CYTOCHROME C OXIDASE ASSEMBLY PROTEIN COX15 HOMOLOG"/>
    <property type="match status" value="1"/>
</dbReference>
<reference evidence="13 14" key="1">
    <citation type="submission" date="2020-08" db="EMBL/GenBank/DDBJ databases">
        <title>Genomic Encyclopedia of Type Strains, Phase IV (KMG-IV): sequencing the most valuable type-strain genomes for metagenomic binning, comparative biology and taxonomic classification.</title>
        <authorList>
            <person name="Goeker M."/>
        </authorList>
    </citation>
    <scope>NUCLEOTIDE SEQUENCE [LARGE SCALE GENOMIC DNA]</scope>
    <source>
        <strain evidence="13 14">DSM 27203</strain>
    </source>
</reference>
<evidence type="ECO:0000256" key="2">
    <source>
        <dbReference type="ARBA" id="ARBA00004141"/>
    </source>
</evidence>
<feature type="transmembrane region" description="Helical" evidence="12">
    <location>
        <begin position="307"/>
        <end position="332"/>
    </location>
</feature>
<feature type="transmembrane region" description="Helical" evidence="12">
    <location>
        <begin position="338"/>
        <end position="355"/>
    </location>
</feature>
<comment type="subunit">
    <text evidence="12">Interacts with CtaB.</text>
</comment>
<feature type="transmembrane region" description="Helical" evidence="12">
    <location>
        <begin position="212"/>
        <end position="234"/>
    </location>
</feature>
<dbReference type="InterPro" id="IPR003780">
    <property type="entry name" value="COX15/CtaA_fam"/>
</dbReference>
<organism evidence="13 14">
    <name type="scientific">Stakelama sediminis</name>
    <dbReference type="NCBI Taxonomy" id="463200"/>
    <lineage>
        <taxon>Bacteria</taxon>
        <taxon>Pseudomonadati</taxon>
        <taxon>Pseudomonadota</taxon>
        <taxon>Alphaproteobacteria</taxon>
        <taxon>Sphingomonadales</taxon>
        <taxon>Sphingomonadaceae</taxon>
        <taxon>Stakelama</taxon>
    </lineage>
</organism>
<keyword evidence="6 12" id="KW-0560">Oxidoreductase</keyword>
<protein>
    <recommendedName>
        <fullName evidence="12">Heme A synthase</fullName>
        <shortName evidence="12">HAS</shortName>
        <ecNumber evidence="12">1.17.99.9</ecNumber>
    </recommendedName>
    <alternativeName>
        <fullName evidence="12">Cytochrome aa3-controlling protein</fullName>
    </alternativeName>
</protein>
<feature type="transmembrane region" description="Helical" evidence="12">
    <location>
        <begin position="145"/>
        <end position="163"/>
    </location>
</feature>
<dbReference type="EMBL" id="JACIJI010000004">
    <property type="protein sequence ID" value="MBB5719544.1"/>
    <property type="molecule type" value="Genomic_DNA"/>
</dbReference>
<keyword evidence="7 12" id="KW-0408">Iron</keyword>
<evidence type="ECO:0000256" key="3">
    <source>
        <dbReference type="ARBA" id="ARBA00022692"/>
    </source>
</evidence>
<feature type="transmembrane region" description="Helical" evidence="12">
    <location>
        <begin position="175"/>
        <end position="200"/>
    </location>
</feature>
<dbReference type="Pfam" id="PF02628">
    <property type="entry name" value="COX15-CtaA"/>
    <property type="match status" value="1"/>
</dbReference>
<evidence type="ECO:0000256" key="10">
    <source>
        <dbReference type="ARBA" id="ARBA00044501"/>
    </source>
</evidence>
<comment type="caution">
    <text evidence="13">The sequence shown here is derived from an EMBL/GenBank/DDBJ whole genome shotgun (WGS) entry which is preliminary data.</text>
</comment>
<proteinExistence type="inferred from homology"/>
<comment type="function">
    <text evidence="12">Catalyzes the conversion of heme O to heme A by two successive hydroxylations of the methyl group at C8. The first hydroxylation forms heme I, the second hydroxylation results in an unstable dihydroxymethyl group, which spontaneously dehydrates, resulting in the formyl group of heme A.</text>
</comment>
<evidence type="ECO:0000313" key="14">
    <source>
        <dbReference type="Proteomes" id="UP000554342"/>
    </source>
</evidence>
<dbReference type="GO" id="GO:0006784">
    <property type="term" value="P:heme A biosynthetic process"/>
    <property type="evidence" value="ECO:0007669"/>
    <property type="project" value="UniProtKB-UniRule"/>
</dbReference>
<dbReference type="AlphaFoldDB" id="A0A840Z1C7"/>